<organism evidence="2">
    <name type="scientific">Mycobacterium kansasii</name>
    <dbReference type="NCBI Taxonomy" id="1768"/>
    <lineage>
        <taxon>Bacteria</taxon>
        <taxon>Bacillati</taxon>
        <taxon>Actinomycetota</taxon>
        <taxon>Actinomycetes</taxon>
        <taxon>Mycobacteriales</taxon>
        <taxon>Mycobacteriaceae</taxon>
        <taxon>Mycobacterium</taxon>
    </lineage>
</organism>
<dbReference type="RefSeq" id="WP_063477078.1">
    <property type="nucleotide sequence ID" value="NZ_CP019886.1"/>
</dbReference>
<reference evidence="2" key="1">
    <citation type="submission" date="2019-05" db="EMBL/GenBank/DDBJ databases">
        <authorList>
            <person name="Naeem R."/>
            <person name="Antony C."/>
            <person name="Guan Q."/>
        </authorList>
    </citation>
    <scope>NUCLEOTIDE SEQUENCE</scope>
    <source>
        <strain evidence="2">3</strain>
    </source>
</reference>
<feature type="region of interest" description="Disordered" evidence="1">
    <location>
        <begin position="69"/>
        <end position="102"/>
    </location>
</feature>
<gene>
    <name evidence="2" type="ORF">BIN_B_04925</name>
</gene>
<dbReference type="AlphaFoldDB" id="A0A653F656"/>
<dbReference type="Pfam" id="PF19474">
    <property type="entry name" value="DUF6011"/>
    <property type="match status" value="1"/>
</dbReference>
<feature type="compositionally biased region" description="Low complexity" evidence="1">
    <location>
        <begin position="71"/>
        <end position="81"/>
    </location>
</feature>
<evidence type="ECO:0000256" key="1">
    <source>
        <dbReference type="SAM" id="MobiDB-lite"/>
    </source>
</evidence>
<dbReference type="InterPro" id="IPR046053">
    <property type="entry name" value="DUF6011"/>
</dbReference>
<accession>A0A653F656</accession>
<evidence type="ECO:0000313" key="2">
    <source>
        <dbReference type="EMBL" id="VTP05083.1"/>
    </source>
</evidence>
<name>A0A653F656_MYCKA</name>
<dbReference type="EMBL" id="LR589383">
    <property type="protein sequence ID" value="VTP05083.1"/>
    <property type="molecule type" value="Genomic_DNA"/>
</dbReference>
<protein>
    <submittedName>
        <fullName evidence="2">Uncharacterized protein</fullName>
    </submittedName>
</protein>
<proteinExistence type="predicted"/>
<sequence length="303" mass="34558">MTAQLLRVGRNRWLTCDQYKRLGSADKQDAVVLGWVAPSGEGIGRHKETGKLVRVPGNWLGEGLPRIVLDEPTPTARGAPRAARRGGRSRRPEESASESQTKFIRDLVRRGGRFLDAEDEKKMRILRRKVSPVTYGTLPQPLTKREASQYIDWLRALPKDHREAGEKLADVEPGDIRQDGIYRVWNGHPYEGNVYKVVRGVHGSNRLYARKMVIEKVEEGKDKITWSYEEAVYERAITWLKHKWKLNDGEAKKLGILYGTCIRCGKTLTKEESIERKSGDTCAEHIRNGNWGRFNNQEEAVNV</sequence>